<protein>
    <submittedName>
        <fullName evidence="1">Uncharacterized protein</fullName>
    </submittedName>
</protein>
<dbReference type="Proteomes" id="UP000217790">
    <property type="component" value="Unassembled WGS sequence"/>
</dbReference>
<accession>A0A2H3D217</accession>
<proteinExistence type="predicted"/>
<name>A0A2H3D217_ARMGA</name>
<evidence type="ECO:0000313" key="1">
    <source>
        <dbReference type="EMBL" id="PBK88120.1"/>
    </source>
</evidence>
<organism evidence="1 2">
    <name type="scientific">Armillaria gallica</name>
    <name type="common">Bulbous honey fungus</name>
    <name type="synonym">Armillaria bulbosa</name>
    <dbReference type="NCBI Taxonomy" id="47427"/>
    <lineage>
        <taxon>Eukaryota</taxon>
        <taxon>Fungi</taxon>
        <taxon>Dikarya</taxon>
        <taxon>Basidiomycota</taxon>
        <taxon>Agaricomycotina</taxon>
        <taxon>Agaricomycetes</taxon>
        <taxon>Agaricomycetidae</taxon>
        <taxon>Agaricales</taxon>
        <taxon>Marasmiineae</taxon>
        <taxon>Physalacriaceae</taxon>
        <taxon>Armillaria</taxon>
    </lineage>
</organism>
<evidence type="ECO:0000313" key="2">
    <source>
        <dbReference type="Proteomes" id="UP000217790"/>
    </source>
</evidence>
<dbReference type="InParanoid" id="A0A2H3D217"/>
<dbReference type="EMBL" id="KZ293675">
    <property type="protein sequence ID" value="PBK88120.1"/>
    <property type="molecule type" value="Genomic_DNA"/>
</dbReference>
<sequence>MTVFVFALHGPQSRTVPSNPDFVQPPCRPILGRASSFPTAGSSMVMLSPGLSCPTPGSCAYMKTDLRVGSGSCRVFLRCLCGGNDNKQQDETSQPAIAGSLRRRKVNASTFWYLGGVKWERSFLLIKLPQYVLYSIPRPLDFKASSTTRS</sequence>
<reference evidence="2" key="1">
    <citation type="journal article" date="2017" name="Nat. Ecol. Evol.">
        <title>Genome expansion and lineage-specific genetic innovations in the forest pathogenic fungi Armillaria.</title>
        <authorList>
            <person name="Sipos G."/>
            <person name="Prasanna A.N."/>
            <person name="Walter M.C."/>
            <person name="O'Connor E."/>
            <person name="Balint B."/>
            <person name="Krizsan K."/>
            <person name="Kiss B."/>
            <person name="Hess J."/>
            <person name="Varga T."/>
            <person name="Slot J."/>
            <person name="Riley R."/>
            <person name="Boka B."/>
            <person name="Rigling D."/>
            <person name="Barry K."/>
            <person name="Lee J."/>
            <person name="Mihaltcheva S."/>
            <person name="LaButti K."/>
            <person name="Lipzen A."/>
            <person name="Waldron R."/>
            <person name="Moloney N.M."/>
            <person name="Sperisen C."/>
            <person name="Kredics L."/>
            <person name="Vagvoelgyi C."/>
            <person name="Patrignani A."/>
            <person name="Fitzpatrick D."/>
            <person name="Nagy I."/>
            <person name="Doyle S."/>
            <person name="Anderson J.B."/>
            <person name="Grigoriev I.V."/>
            <person name="Gueldener U."/>
            <person name="Muensterkoetter M."/>
            <person name="Nagy L.G."/>
        </authorList>
    </citation>
    <scope>NUCLEOTIDE SEQUENCE [LARGE SCALE GENOMIC DNA]</scope>
    <source>
        <strain evidence="2">Ar21-2</strain>
    </source>
</reference>
<gene>
    <name evidence="1" type="ORF">ARMGADRAFT_443079</name>
</gene>
<keyword evidence="2" id="KW-1185">Reference proteome</keyword>
<dbReference type="AlphaFoldDB" id="A0A2H3D217"/>